<keyword evidence="4" id="KW-1185">Reference proteome</keyword>
<gene>
    <name evidence="3" type="ORF">LVIROSA_LOCUS29571</name>
</gene>
<accession>A0AAU9P1Y5</accession>
<protein>
    <recommendedName>
        <fullName evidence="2">C2H2-type domain-containing protein</fullName>
    </recommendedName>
</protein>
<evidence type="ECO:0000313" key="4">
    <source>
        <dbReference type="Proteomes" id="UP001157418"/>
    </source>
</evidence>
<dbReference type="PROSITE" id="PS50157">
    <property type="entry name" value="ZINC_FINGER_C2H2_2"/>
    <property type="match status" value="1"/>
</dbReference>
<dbReference type="AlphaFoldDB" id="A0AAU9P1Y5"/>
<reference evidence="3 4" key="1">
    <citation type="submission" date="2022-01" db="EMBL/GenBank/DDBJ databases">
        <authorList>
            <person name="Xiong W."/>
            <person name="Schranz E."/>
        </authorList>
    </citation>
    <scope>NUCLEOTIDE SEQUENCE [LARGE SCALE GENOMIC DNA]</scope>
</reference>
<dbReference type="PROSITE" id="PS00028">
    <property type="entry name" value="ZINC_FINGER_C2H2_1"/>
    <property type="match status" value="1"/>
</dbReference>
<keyword evidence="1" id="KW-0863">Zinc-finger</keyword>
<keyword evidence="1" id="KW-0862">Zinc</keyword>
<proteinExistence type="predicted"/>
<dbReference type="InterPro" id="IPR013087">
    <property type="entry name" value="Znf_C2H2_type"/>
</dbReference>
<dbReference type="Proteomes" id="UP001157418">
    <property type="component" value="Unassembled WGS sequence"/>
</dbReference>
<keyword evidence="1" id="KW-0479">Metal-binding</keyword>
<sequence length="150" mass="17285">MEEKHRYYLPCADDDGNPNCYMCGVNFSSMKFLYHHMLLHTDSDWLDILPPEPLKSIVIVCRSLLPTMLSNFDSLDEDLKFNDEKGFNDDDGENQNDEIVDLMKFLPPWKVTGGRGRLAVAGKRGSDCMQMNKRTKSTSCMIRFFRNSCN</sequence>
<organism evidence="3 4">
    <name type="scientific">Lactuca virosa</name>
    <dbReference type="NCBI Taxonomy" id="75947"/>
    <lineage>
        <taxon>Eukaryota</taxon>
        <taxon>Viridiplantae</taxon>
        <taxon>Streptophyta</taxon>
        <taxon>Embryophyta</taxon>
        <taxon>Tracheophyta</taxon>
        <taxon>Spermatophyta</taxon>
        <taxon>Magnoliopsida</taxon>
        <taxon>eudicotyledons</taxon>
        <taxon>Gunneridae</taxon>
        <taxon>Pentapetalae</taxon>
        <taxon>asterids</taxon>
        <taxon>campanulids</taxon>
        <taxon>Asterales</taxon>
        <taxon>Asteraceae</taxon>
        <taxon>Cichorioideae</taxon>
        <taxon>Cichorieae</taxon>
        <taxon>Lactucinae</taxon>
        <taxon>Lactuca</taxon>
    </lineage>
</organism>
<feature type="domain" description="C2H2-type" evidence="2">
    <location>
        <begin position="18"/>
        <end position="45"/>
    </location>
</feature>
<evidence type="ECO:0000256" key="1">
    <source>
        <dbReference type="PROSITE-ProRule" id="PRU00042"/>
    </source>
</evidence>
<name>A0AAU9P1Y5_9ASTR</name>
<comment type="caution">
    <text evidence="3">The sequence shown here is derived from an EMBL/GenBank/DDBJ whole genome shotgun (WGS) entry which is preliminary data.</text>
</comment>
<evidence type="ECO:0000259" key="2">
    <source>
        <dbReference type="PROSITE" id="PS50157"/>
    </source>
</evidence>
<dbReference type="GO" id="GO:0008270">
    <property type="term" value="F:zinc ion binding"/>
    <property type="evidence" value="ECO:0007669"/>
    <property type="project" value="UniProtKB-KW"/>
</dbReference>
<dbReference type="EMBL" id="CAKMRJ010005523">
    <property type="protein sequence ID" value="CAH1443670.1"/>
    <property type="molecule type" value="Genomic_DNA"/>
</dbReference>
<evidence type="ECO:0000313" key="3">
    <source>
        <dbReference type="EMBL" id="CAH1443670.1"/>
    </source>
</evidence>